<evidence type="ECO:0000256" key="1">
    <source>
        <dbReference type="ARBA" id="ARBA00004196"/>
    </source>
</evidence>
<protein>
    <recommendedName>
        <fullName evidence="7">Fe/B12 periplasmic-binding domain-containing protein</fullName>
    </recommendedName>
</protein>
<dbReference type="KEGG" id="pbv:AR543_07910"/>
<dbReference type="InterPro" id="IPR051313">
    <property type="entry name" value="Bact_iron-sidero_bind"/>
</dbReference>
<dbReference type="PROSITE" id="PS51257">
    <property type="entry name" value="PROKAR_LIPOPROTEIN"/>
    <property type="match status" value="1"/>
</dbReference>
<dbReference type="SUPFAM" id="SSF53807">
    <property type="entry name" value="Helical backbone' metal receptor"/>
    <property type="match status" value="1"/>
</dbReference>
<gene>
    <name evidence="8" type="ORF">AR543_07910</name>
</gene>
<feature type="signal peptide" evidence="6">
    <location>
        <begin position="1"/>
        <end position="24"/>
    </location>
</feature>
<dbReference type="PANTHER" id="PTHR30532:SF26">
    <property type="entry name" value="IRON(3+)-HYDROXAMATE-BINDING PROTEIN FHUD"/>
    <property type="match status" value="1"/>
</dbReference>
<organism evidence="8 9">
    <name type="scientific">Paenibacillus bovis</name>
    <dbReference type="NCBI Taxonomy" id="1616788"/>
    <lineage>
        <taxon>Bacteria</taxon>
        <taxon>Bacillati</taxon>
        <taxon>Bacillota</taxon>
        <taxon>Bacilli</taxon>
        <taxon>Bacillales</taxon>
        <taxon>Paenibacillaceae</taxon>
        <taxon>Paenibacillus</taxon>
    </lineage>
</organism>
<evidence type="ECO:0000256" key="6">
    <source>
        <dbReference type="SAM" id="SignalP"/>
    </source>
</evidence>
<sequence>MNKRLLTKPACMIAMMIVTCLLLAACGQSTAPTASSSTATKTETGADSSTNTAADRTIDTAKGKITIPAHPQRIVSTYYHGTLIALGLKPVAANKEWWMGSPFLKEQEQGIEDIGTPTSIEKVVSLNPDLIVINDFDVKSYDQFSQIAPTLYVPYTAYNSPKEEIQMFGKLLGREQQAQAWLTEYDEAARAGREKIKNVVKPGETAVLVNVREKDISILGDNYGRGGYALYDGLQLKPLDNVKKEVIDSGKQILKIQMENLPEYLNADHIFICFNDGTTDAQKNAVLSSAIWNSLPAVKSGQVYDLPYDTFSYYDPKSIVGQIGLLADMIVDKNKTK</sequence>
<evidence type="ECO:0000256" key="5">
    <source>
        <dbReference type="SAM" id="MobiDB-lite"/>
    </source>
</evidence>
<dbReference type="PANTHER" id="PTHR30532">
    <property type="entry name" value="IRON III DICITRATE-BINDING PERIPLASMIC PROTEIN"/>
    <property type="match status" value="1"/>
</dbReference>
<dbReference type="GO" id="GO:1901678">
    <property type="term" value="P:iron coordination entity transport"/>
    <property type="evidence" value="ECO:0007669"/>
    <property type="project" value="UniProtKB-ARBA"/>
</dbReference>
<evidence type="ECO:0000256" key="4">
    <source>
        <dbReference type="ARBA" id="ARBA00022729"/>
    </source>
</evidence>
<proteinExistence type="inferred from homology"/>
<dbReference type="OrthoDB" id="2241086at2"/>
<keyword evidence="3" id="KW-0813">Transport</keyword>
<dbReference type="Proteomes" id="UP000078148">
    <property type="component" value="Chromosome"/>
</dbReference>
<evidence type="ECO:0000256" key="2">
    <source>
        <dbReference type="ARBA" id="ARBA00008814"/>
    </source>
</evidence>
<feature type="region of interest" description="Disordered" evidence="5">
    <location>
        <begin position="31"/>
        <end position="55"/>
    </location>
</feature>
<name>A0A172ZE86_9BACL</name>
<dbReference type="EMBL" id="CP013023">
    <property type="protein sequence ID" value="ANF95938.1"/>
    <property type="molecule type" value="Genomic_DNA"/>
</dbReference>
<dbReference type="GO" id="GO:0030288">
    <property type="term" value="C:outer membrane-bounded periplasmic space"/>
    <property type="evidence" value="ECO:0007669"/>
    <property type="project" value="TreeGrafter"/>
</dbReference>
<evidence type="ECO:0000313" key="8">
    <source>
        <dbReference type="EMBL" id="ANF95938.1"/>
    </source>
</evidence>
<dbReference type="RefSeq" id="WP_060533341.1">
    <property type="nucleotide sequence ID" value="NZ_CP013023.1"/>
</dbReference>
<dbReference type="STRING" id="1616788.AR543_07910"/>
<evidence type="ECO:0000256" key="3">
    <source>
        <dbReference type="ARBA" id="ARBA00022448"/>
    </source>
</evidence>
<reference evidence="8 9" key="2">
    <citation type="journal article" date="2016" name="Int. J. Syst. Evol. Microbiol.">
        <title>Paenibacillus bovis sp. nov., isolated from raw yak (Bos grunniens) milk.</title>
        <authorList>
            <person name="Gao C."/>
            <person name="Han J."/>
            <person name="Liu Z."/>
            <person name="Xu X."/>
            <person name="Hang F."/>
            <person name="Wu Z."/>
        </authorList>
    </citation>
    <scope>NUCLEOTIDE SEQUENCE [LARGE SCALE GENOMIC DNA]</scope>
    <source>
        <strain evidence="8 9">BD3526</strain>
    </source>
</reference>
<comment type="similarity">
    <text evidence="2">Belongs to the bacterial solute-binding protein 8 family.</text>
</comment>
<feature type="compositionally biased region" description="Low complexity" evidence="5">
    <location>
        <begin position="31"/>
        <end position="46"/>
    </location>
</feature>
<reference evidence="9" key="1">
    <citation type="submission" date="2015-10" db="EMBL/GenBank/DDBJ databases">
        <title>Genome of Paenibacillus bovis sp. nov.</title>
        <authorList>
            <person name="Wu Z."/>
            <person name="Gao C."/>
            <person name="Liu Z."/>
            <person name="Zheng H."/>
        </authorList>
    </citation>
    <scope>NUCLEOTIDE SEQUENCE [LARGE SCALE GENOMIC DNA]</scope>
    <source>
        <strain evidence="9">BD3526</strain>
    </source>
</reference>
<dbReference type="Gene3D" id="3.40.50.1980">
    <property type="entry name" value="Nitrogenase molybdenum iron protein domain"/>
    <property type="match status" value="2"/>
</dbReference>
<dbReference type="PROSITE" id="PS50983">
    <property type="entry name" value="FE_B12_PBP"/>
    <property type="match status" value="1"/>
</dbReference>
<feature type="domain" description="Fe/B12 periplasmic-binding" evidence="7">
    <location>
        <begin position="73"/>
        <end position="334"/>
    </location>
</feature>
<comment type="subcellular location">
    <subcellularLocation>
        <location evidence="1">Cell envelope</location>
    </subcellularLocation>
</comment>
<evidence type="ECO:0000259" key="7">
    <source>
        <dbReference type="PROSITE" id="PS50983"/>
    </source>
</evidence>
<keyword evidence="4 6" id="KW-0732">Signal</keyword>
<feature type="chain" id="PRO_5038858672" description="Fe/B12 periplasmic-binding domain-containing protein" evidence="6">
    <location>
        <begin position="25"/>
        <end position="337"/>
    </location>
</feature>
<evidence type="ECO:0000313" key="9">
    <source>
        <dbReference type="Proteomes" id="UP000078148"/>
    </source>
</evidence>
<dbReference type="Pfam" id="PF01497">
    <property type="entry name" value="Peripla_BP_2"/>
    <property type="match status" value="1"/>
</dbReference>
<dbReference type="AlphaFoldDB" id="A0A172ZE86"/>
<keyword evidence="9" id="KW-1185">Reference proteome</keyword>
<dbReference type="InterPro" id="IPR002491">
    <property type="entry name" value="ABC_transptr_periplasmic_BD"/>
</dbReference>
<accession>A0A172ZE86</accession>